<dbReference type="InterPro" id="IPR036116">
    <property type="entry name" value="FN3_sf"/>
</dbReference>
<dbReference type="InterPro" id="IPR003961">
    <property type="entry name" value="FN3_dom"/>
</dbReference>
<dbReference type="PATRIC" id="fig|1286171.3.peg.1854"/>
<dbReference type="InterPro" id="IPR050131">
    <property type="entry name" value="Peptidase_S8_subtilisin-like"/>
</dbReference>
<dbReference type="InterPro" id="IPR032812">
    <property type="entry name" value="SbsA_Ig"/>
</dbReference>
<evidence type="ECO:0000259" key="10">
    <source>
        <dbReference type="PROSITE" id="PS50853"/>
    </source>
</evidence>
<dbReference type="EMBL" id="CP007452">
    <property type="protein sequence ID" value="AHM57186.1"/>
    <property type="molecule type" value="Genomic_DNA"/>
</dbReference>
<protein>
    <submittedName>
        <fullName evidence="11">Thermophilic serine proteinase</fullName>
        <ecNumber evidence="11">3.4.21.-</ecNumber>
    </submittedName>
</protein>
<feature type="domain" description="Fibronectin type-III" evidence="10">
    <location>
        <begin position="459"/>
        <end position="553"/>
    </location>
</feature>
<dbReference type="InterPro" id="IPR022398">
    <property type="entry name" value="Peptidase_S8_His-AS"/>
</dbReference>
<evidence type="ECO:0000256" key="9">
    <source>
        <dbReference type="SAM" id="SignalP"/>
    </source>
</evidence>
<dbReference type="InterPro" id="IPR013783">
    <property type="entry name" value="Ig-like_fold"/>
</dbReference>
<name>W8U8K5_PEPAC</name>
<dbReference type="eggNOG" id="COG1404">
    <property type="taxonomic scope" value="Bacteria"/>
</dbReference>
<dbReference type="GO" id="GO:0006508">
    <property type="term" value="P:proteolysis"/>
    <property type="evidence" value="ECO:0007669"/>
    <property type="project" value="UniProtKB-KW"/>
</dbReference>
<dbReference type="HOGENOM" id="CLU_423202_0_0_9"/>
<evidence type="ECO:0000256" key="1">
    <source>
        <dbReference type="ARBA" id="ARBA00011073"/>
    </source>
</evidence>
<comment type="similarity">
    <text evidence="1 6 7">Belongs to the peptidase S8 family.</text>
</comment>
<evidence type="ECO:0000313" key="12">
    <source>
        <dbReference type="Proteomes" id="UP000019591"/>
    </source>
</evidence>
<dbReference type="Pfam" id="PF00082">
    <property type="entry name" value="Peptidase_S8"/>
    <property type="match status" value="1"/>
</dbReference>
<dbReference type="OrthoDB" id="9798386at2"/>
<evidence type="ECO:0000256" key="5">
    <source>
        <dbReference type="ARBA" id="ARBA00022825"/>
    </source>
</evidence>
<feature type="active site" description="Charge relay system" evidence="6">
    <location>
        <position position="395"/>
    </location>
</feature>
<dbReference type="PROSITE" id="PS00138">
    <property type="entry name" value="SUBTILASE_SER"/>
    <property type="match status" value="1"/>
</dbReference>
<dbReference type="InterPro" id="IPR036852">
    <property type="entry name" value="Peptidase_S8/S53_dom_sf"/>
</dbReference>
<dbReference type="PROSITE" id="PS00136">
    <property type="entry name" value="SUBTILASE_ASP"/>
    <property type="match status" value="1"/>
</dbReference>
<dbReference type="STRING" id="1286171.EAL2_c19050"/>
<dbReference type="PRINTS" id="PR00723">
    <property type="entry name" value="SUBTILISIN"/>
</dbReference>
<dbReference type="PROSITE" id="PS50853">
    <property type="entry name" value="FN3"/>
    <property type="match status" value="1"/>
</dbReference>
<organism evidence="11 12">
    <name type="scientific">Peptoclostridium acidaminophilum DSM 3953</name>
    <dbReference type="NCBI Taxonomy" id="1286171"/>
    <lineage>
        <taxon>Bacteria</taxon>
        <taxon>Bacillati</taxon>
        <taxon>Bacillota</taxon>
        <taxon>Clostridia</taxon>
        <taxon>Peptostreptococcales</taxon>
        <taxon>Peptoclostridiaceae</taxon>
        <taxon>Peptoclostridium</taxon>
    </lineage>
</organism>
<gene>
    <name evidence="11" type="ORF">EAL2_c19050</name>
</gene>
<dbReference type="InterPro" id="IPR023827">
    <property type="entry name" value="Peptidase_S8_Asp-AS"/>
</dbReference>
<evidence type="ECO:0000256" key="8">
    <source>
        <dbReference type="SAM" id="MobiDB-lite"/>
    </source>
</evidence>
<dbReference type="InterPro" id="IPR023828">
    <property type="entry name" value="Peptidase_S8_Ser-AS"/>
</dbReference>
<keyword evidence="2 6" id="KW-0645">Protease</keyword>
<keyword evidence="3 9" id="KW-0732">Signal</keyword>
<dbReference type="Gene3D" id="2.60.40.10">
    <property type="entry name" value="Immunoglobulins"/>
    <property type="match status" value="1"/>
</dbReference>
<dbReference type="Proteomes" id="UP000019591">
    <property type="component" value="Chromosome"/>
</dbReference>
<evidence type="ECO:0000256" key="2">
    <source>
        <dbReference type="ARBA" id="ARBA00022670"/>
    </source>
</evidence>
<dbReference type="Pfam" id="PF13205">
    <property type="entry name" value="Big_5"/>
    <property type="match status" value="1"/>
</dbReference>
<feature type="active site" description="Charge relay system" evidence="6">
    <location>
        <position position="237"/>
    </location>
</feature>
<evidence type="ECO:0000313" key="11">
    <source>
        <dbReference type="EMBL" id="AHM57186.1"/>
    </source>
</evidence>
<feature type="compositionally biased region" description="Basic and acidic residues" evidence="8">
    <location>
        <begin position="77"/>
        <end position="90"/>
    </location>
</feature>
<evidence type="ECO:0000256" key="6">
    <source>
        <dbReference type="PROSITE-ProRule" id="PRU01240"/>
    </source>
</evidence>
<evidence type="ECO:0000256" key="4">
    <source>
        <dbReference type="ARBA" id="ARBA00022801"/>
    </source>
</evidence>
<dbReference type="CDD" id="cd00063">
    <property type="entry name" value="FN3"/>
    <property type="match status" value="1"/>
</dbReference>
<dbReference type="Pfam" id="PF00041">
    <property type="entry name" value="fn3"/>
    <property type="match status" value="1"/>
</dbReference>
<dbReference type="InterPro" id="IPR015500">
    <property type="entry name" value="Peptidase_S8_subtilisin-rel"/>
</dbReference>
<dbReference type="RefSeq" id="WP_025436138.1">
    <property type="nucleotide sequence ID" value="NZ_CP007452.1"/>
</dbReference>
<feature type="active site" description="Charge relay system" evidence="6">
    <location>
        <position position="203"/>
    </location>
</feature>
<dbReference type="SMART" id="SM00060">
    <property type="entry name" value="FN3"/>
    <property type="match status" value="1"/>
</dbReference>
<sequence length="647" mass="70550">MKSNIRVICAFALSIALFAIPAESLAESGTKMENEISSKAESITYETASKKNPFEELDKIRDERIAAARERVRKTASNRDDKIKEERKRKEEELISSPGLRYIVKFNDYASMEEIFEAVSPYKHRLIGDSKNRTFMIKAADIEGFKQEAEDLVDFVEKDRQTKIQAVPSDTDYAKQWALPAIDMQEAWDITTGSGSVLVAVIDSGVNRSHPDLAGTDIRNGWDYIMDEPCQYDSVGHGTNVTGIIGAQTDNARGIAGVNWDVAIVPLNVVYSNELIYTSDICAALVEAADMGCDVINLSLSGPDYSSAENEAVQYAISKGCIVVAAAGNWGNSAYSYPASYEGVISVASVDSSISYSSFSQYNDKVDLAAPGEGILTTADMFNQGKEYMEVSGTSFSAPHVAGVAALAAACKPSITPSEFTEALEASSVDLGSAGFDIHYGHGLLNAERTLVYVTNPDVPGNLRVDSIGDKSASLRWNASWEFDVEGYRLEYKQTEASTWSSVSLVKNETMHTVSGLTNGKAYSFRIKAIDEAGNWSEYSQTVEAVPVVTLEMPEKTNVPLDKSWTVEFNSQPDMATVGADTVYIKDSGGELVECSLKKGDIPNTIVISPVDDYTPDETYTIYITQGVMSQGNKLTKTTYMRFTTAE</sequence>
<keyword evidence="5 6" id="KW-0720">Serine protease</keyword>
<feature type="region of interest" description="Disordered" evidence="8">
    <location>
        <begin position="71"/>
        <end position="90"/>
    </location>
</feature>
<reference evidence="11 12" key="1">
    <citation type="journal article" date="2014" name="Genome Announc.">
        <title>Complete Genome Sequence of Amino Acid-Utilizing Eubacterium acidaminophilum al-2 (DSM 3953).</title>
        <authorList>
            <person name="Poehlein A."/>
            <person name="Andreesen J.R."/>
            <person name="Daniel R."/>
        </authorList>
    </citation>
    <scope>NUCLEOTIDE SEQUENCE [LARGE SCALE GENOMIC DNA]</scope>
    <source>
        <strain evidence="11 12">DSM 3953</strain>
    </source>
</reference>
<feature type="signal peptide" evidence="9">
    <location>
        <begin position="1"/>
        <end position="26"/>
    </location>
</feature>
<dbReference type="KEGG" id="eac:EAL2_c19050"/>
<accession>W8U8K5</accession>
<dbReference type="PROSITE" id="PS51892">
    <property type="entry name" value="SUBTILASE"/>
    <property type="match status" value="1"/>
</dbReference>
<dbReference type="EC" id="3.4.21.-" evidence="11"/>
<dbReference type="PANTHER" id="PTHR43806">
    <property type="entry name" value="PEPTIDASE S8"/>
    <property type="match status" value="1"/>
</dbReference>
<keyword evidence="4 6" id="KW-0378">Hydrolase</keyword>
<dbReference type="Gene3D" id="3.40.50.200">
    <property type="entry name" value="Peptidase S8/S53 domain"/>
    <property type="match status" value="1"/>
</dbReference>
<proteinExistence type="inferred from homology"/>
<evidence type="ECO:0000256" key="3">
    <source>
        <dbReference type="ARBA" id="ARBA00022729"/>
    </source>
</evidence>
<dbReference type="PROSITE" id="PS00137">
    <property type="entry name" value="SUBTILASE_HIS"/>
    <property type="match status" value="1"/>
</dbReference>
<dbReference type="AlphaFoldDB" id="W8U8K5"/>
<dbReference type="SUPFAM" id="SSF49265">
    <property type="entry name" value="Fibronectin type III"/>
    <property type="match status" value="1"/>
</dbReference>
<dbReference type="PANTHER" id="PTHR43806:SF11">
    <property type="entry name" value="CEREVISIN-RELATED"/>
    <property type="match status" value="1"/>
</dbReference>
<dbReference type="GO" id="GO:0004252">
    <property type="term" value="F:serine-type endopeptidase activity"/>
    <property type="evidence" value="ECO:0007669"/>
    <property type="project" value="UniProtKB-UniRule"/>
</dbReference>
<evidence type="ECO:0000256" key="7">
    <source>
        <dbReference type="RuleBase" id="RU003355"/>
    </source>
</evidence>
<feature type="chain" id="PRO_5038652045" evidence="9">
    <location>
        <begin position="27"/>
        <end position="647"/>
    </location>
</feature>
<dbReference type="InterPro" id="IPR000209">
    <property type="entry name" value="Peptidase_S8/S53_dom"/>
</dbReference>
<keyword evidence="12" id="KW-1185">Reference proteome</keyword>
<dbReference type="SUPFAM" id="SSF52743">
    <property type="entry name" value="Subtilisin-like"/>
    <property type="match status" value="1"/>
</dbReference>